<reference evidence="17 18" key="1">
    <citation type="submission" date="2016-02" db="EMBL/GenBank/DDBJ databases">
        <title>Genome analysis of coral dinoflagellate symbionts highlights evolutionary adaptations to a symbiotic lifestyle.</title>
        <authorList>
            <person name="Aranda M."/>
            <person name="Li Y."/>
            <person name="Liew Y.J."/>
            <person name="Baumgarten S."/>
            <person name="Simakov O."/>
            <person name="Wilson M."/>
            <person name="Piel J."/>
            <person name="Ashoor H."/>
            <person name="Bougouffa S."/>
            <person name="Bajic V.B."/>
            <person name="Ryu T."/>
            <person name="Ravasi T."/>
            <person name="Bayer T."/>
            <person name="Micklem G."/>
            <person name="Kim H."/>
            <person name="Bhak J."/>
            <person name="Lajeunesse T.C."/>
            <person name="Voolstra C.R."/>
        </authorList>
    </citation>
    <scope>NUCLEOTIDE SEQUENCE [LARGE SCALE GENOMIC DNA]</scope>
    <source>
        <strain evidence="17 18">CCMP2467</strain>
    </source>
</reference>
<feature type="compositionally biased region" description="Low complexity" evidence="13">
    <location>
        <begin position="462"/>
        <end position="474"/>
    </location>
</feature>
<keyword evidence="9 14" id="KW-0472">Membrane</keyword>
<comment type="caution">
    <text evidence="17">The sequence shown here is derived from an EMBL/GenBank/DDBJ whole genome shotgun (WGS) entry which is preliminary data.</text>
</comment>
<evidence type="ECO:0000256" key="9">
    <source>
        <dbReference type="ARBA" id="ARBA00023136"/>
    </source>
</evidence>
<dbReference type="GO" id="GO:0016301">
    <property type="term" value="F:kinase activity"/>
    <property type="evidence" value="ECO:0007669"/>
    <property type="project" value="UniProtKB-KW"/>
</dbReference>
<dbReference type="GO" id="GO:0005247">
    <property type="term" value="F:voltage-gated chloride channel activity"/>
    <property type="evidence" value="ECO:0007669"/>
    <property type="project" value="TreeGrafter"/>
</dbReference>
<keyword evidence="2" id="KW-0813">Transport</keyword>
<dbReference type="Gene3D" id="1.10.3080.10">
    <property type="entry name" value="Clc chloride channel"/>
    <property type="match status" value="2"/>
</dbReference>
<dbReference type="EMBL" id="LSRX01001099">
    <property type="protein sequence ID" value="OLP83701.1"/>
    <property type="molecule type" value="Genomic_DNA"/>
</dbReference>
<feature type="repeat" description="ANK" evidence="11">
    <location>
        <begin position="1198"/>
        <end position="1230"/>
    </location>
</feature>
<dbReference type="SMART" id="SM01388">
    <property type="entry name" value="Mob1_phocein"/>
    <property type="match status" value="1"/>
</dbReference>
<dbReference type="Pfam" id="PF13857">
    <property type="entry name" value="Ank_5"/>
    <property type="match status" value="1"/>
</dbReference>
<dbReference type="Pfam" id="PF00654">
    <property type="entry name" value="Voltage_CLC"/>
    <property type="match status" value="2"/>
</dbReference>
<feature type="transmembrane region" description="Helical" evidence="14">
    <location>
        <begin position="1729"/>
        <end position="1750"/>
    </location>
</feature>
<dbReference type="SUPFAM" id="SSF54631">
    <property type="entry name" value="CBS-domain pair"/>
    <property type="match status" value="1"/>
</dbReference>
<feature type="region of interest" description="Disordered" evidence="13">
    <location>
        <begin position="2125"/>
        <end position="2159"/>
    </location>
</feature>
<dbReference type="InterPro" id="IPR001807">
    <property type="entry name" value="ClC"/>
</dbReference>
<dbReference type="InterPro" id="IPR036855">
    <property type="entry name" value="Znf_CCCH_sf"/>
</dbReference>
<feature type="region of interest" description="Disordered" evidence="13">
    <location>
        <begin position="440"/>
        <end position="475"/>
    </location>
</feature>
<feature type="zinc finger region" description="C3H1-type" evidence="12">
    <location>
        <begin position="2567"/>
        <end position="2595"/>
    </location>
</feature>
<evidence type="ECO:0000256" key="3">
    <source>
        <dbReference type="ARBA" id="ARBA00022692"/>
    </source>
</evidence>
<proteinExistence type="predicted"/>
<dbReference type="PROSITE" id="PS50103">
    <property type="entry name" value="ZF_C3H1"/>
    <property type="match status" value="1"/>
</dbReference>
<dbReference type="SUPFAM" id="SSF81340">
    <property type="entry name" value="Clc chloride channel"/>
    <property type="match status" value="2"/>
</dbReference>
<dbReference type="InterPro" id="IPR005301">
    <property type="entry name" value="MOB_kinase_act_fam"/>
</dbReference>
<dbReference type="InterPro" id="IPR000571">
    <property type="entry name" value="Znf_CCCH"/>
</dbReference>
<feature type="compositionally biased region" description="Basic and acidic residues" evidence="13">
    <location>
        <begin position="2729"/>
        <end position="2750"/>
    </location>
</feature>
<dbReference type="InterPro" id="IPR012317">
    <property type="entry name" value="Poly(ADP-ribose)pol_cat_dom"/>
</dbReference>
<evidence type="ECO:0000256" key="14">
    <source>
        <dbReference type="SAM" id="Phobius"/>
    </source>
</evidence>
<dbReference type="Gene3D" id="3.10.580.10">
    <property type="entry name" value="CBS-domain"/>
    <property type="match status" value="1"/>
</dbReference>
<dbReference type="GO" id="GO:0010468">
    <property type="term" value="P:regulation of gene expression"/>
    <property type="evidence" value="ECO:0007669"/>
    <property type="project" value="UniProtKB-ARBA"/>
</dbReference>
<keyword evidence="17" id="KW-0418">Kinase</keyword>
<keyword evidence="18" id="KW-1185">Reference proteome</keyword>
<dbReference type="Gene3D" id="3.90.228.10">
    <property type="match status" value="1"/>
</dbReference>
<dbReference type="SUPFAM" id="SSF90229">
    <property type="entry name" value="CCCH zinc finger"/>
    <property type="match status" value="1"/>
</dbReference>
<evidence type="ECO:0000259" key="15">
    <source>
        <dbReference type="PROSITE" id="PS50103"/>
    </source>
</evidence>
<name>A0A1Q9CLA0_SYMMI</name>
<dbReference type="OrthoDB" id="6133115at2759"/>
<dbReference type="SUPFAM" id="SSF48403">
    <property type="entry name" value="Ankyrin repeat"/>
    <property type="match status" value="1"/>
</dbReference>
<evidence type="ECO:0000256" key="12">
    <source>
        <dbReference type="PROSITE-ProRule" id="PRU00723"/>
    </source>
</evidence>
<dbReference type="SUPFAM" id="SSF101152">
    <property type="entry name" value="Mob1/phocein"/>
    <property type="match status" value="1"/>
</dbReference>
<comment type="subcellular location">
    <subcellularLocation>
        <location evidence="1">Membrane</location>
        <topology evidence="1">Multi-pass membrane protein</topology>
    </subcellularLocation>
</comment>
<evidence type="ECO:0000256" key="8">
    <source>
        <dbReference type="ARBA" id="ARBA00023065"/>
    </source>
</evidence>
<dbReference type="GO" id="GO:0005886">
    <property type="term" value="C:plasma membrane"/>
    <property type="evidence" value="ECO:0007669"/>
    <property type="project" value="TreeGrafter"/>
</dbReference>
<evidence type="ECO:0000256" key="6">
    <source>
        <dbReference type="ARBA" id="ARBA00022833"/>
    </source>
</evidence>
<dbReference type="InterPro" id="IPR036703">
    <property type="entry name" value="MOB_kinase_act_sf"/>
</dbReference>
<keyword evidence="7 14" id="KW-1133">Transmembrane helix</keyword>
<keyword evidence="6 12" id="KW-0862">Zinc</keyword>
<keyword evidence="3 14" id="KW-0812">Transmembrane</keyword>
<evidence type="ECO:0000259" key="16">
    <source>
        <dbReference type="PROSITE" id="PS51059"/>
    </source>
</evidence>
<feature type="domain" description="PARP catalytic" evidence="16">
    <location>
        <begin position="2216"/>
        <end position="2463"/>
    </location>
</feature>
<dbReference type="PROSITE" id="PS50088">
    <property type="entry name" value="ANK_REPEAT"/>
    <property type="match status" value="1"/>
</dbReference>
<evidence type="ECO:0000256" key="10">
    <source>
        <dbReference type="ARBA" id="ARBA00023214"/>
    </source>
</evidence>
<dbReference type="PANTHER" id="PTHR45711">
    <property type="entry name" value="CHLORIDE CHANNEL PROTEIN"/>
    <property type="match status" value="1"/>
</dbReference>
<evidence type="ECO:0000256" key="13">
    <source>
        <dbReference type="SAM" id="MobiDB-lite"/>
    </source>
</evidence>
<evidence type="ECO:0000256" key="7">
    <source>
        <dbReference type="ARBA" id="ARBA00022989"/>
    </source>
</evidence>
<keyword evidence="11" id="KW-0040">ANK repeat</keyword>
<dbReference type="PRINTS" id="PR00762">
    <property type="entry name" value="CLCHANNEL"/>
</dbReference>
<evidence type="ECO:0000313" key="17">
    <source>
        <dbReference type="EMBL" id="OLP83701.1"/>
    </source>
</evidence>
<sequence length="2769" mass="305831">MEPATTLTPQAMQLALRRRLRMPLPISHGRCGPTHGCGGQVDRFGDHALACPRTGLLARRAKTLEHAWVRVAREAVGAEGQVVPQQWLVHTTAPGVHADDRRRLDVVIYGATTNGTALCCDATLVSPLTRTGQLQPCTADLDGAALRTAERRKEATYPELRSEGPQRLVVLGSEVGGRFNSDAHGLLRDLVRVRACRAPPALRAAAASGWTRRWWSILSVAVQQAVTSTALGRPWPLPPHAARATGPPLDRLLDLAEGPSRLPLRPVRLPSGCCEEEWLAVNIVDLFNELNLLAGAVSDICTETTCPTMSAGSYAWQWADGDKVKTPQQLSAPKYIEKLLVWVESQLADETFLPVKPGQPFPPHFKKGIKVMYKRLFRIYAHVFHHHFKELAECDADAHLNHSFKHFVYFVKEFDLVEDSELEPMADLISLLMRKRAQEAHQASPEKAQTKTYADRHSMAGPESSPDVSPEVSPGALSLHQFTPTKLGKSSEHEHFTKDSILGASAAATDRCRRSSKVWRKRLVKSLQTPWRRQQLQPSWETVRTVELHEEERNLIAQQQAHGCCLSWCWAIQNWLLAASVGALCFVTYGIIEISVGALSSFRFGFCSAEPFRSEEHCPKGQWASWGANIIGFSASICLGTWMAAASAFIVSRFAPAASGSGIPEVKTILNGFVLPDVATFRTLLIKVPCLILAVASGLSLGHEGPMVHVAVCWASMLSRVFPQFRNEGKRQQLFSAAVAAGVSSAFGTPVGGVLFSLEEAIWVKTCIAGNWQRRACFTHMASKRPSLNQQSSEDLRHATVLCKEGLESIVNFTPVHVVKDLPTPWPRCQELVRHLGAERKTPTRDDLVLAVSHAWSHQLHPDPLGRQAETIKQLTEEAVKDHQIKGDAMLFYDFMSMSQNPFQPGQTERSPQEQADFLKAIDALPEVFFTADAVLHVEGNWPELECEGQTRKVSMSELNRMKLKQHGSAVMMYDEYPANDGSVAELPVFTIRSDPSLGDIKSIDDVYKLKRGKEGGCLPCRRLHRLHKLRPKSEAEAETDPVFIVQPSPMGKRNAVPAGERGWIYFERLVSTIRVALTDEQYAARTVYANAPDLKESILARAQKLRQCAAQSNKALKAQFEDYIEEIKQKTFSATSLDKKKASTKNTATDVDLVFSLLTQLRRRVSLALAMTVRSLSVEDCAALLAEQADLSIQDGRGYTPLHNAARFRNVEVVQLLLDNAAKRGARDRLGNTPAHVIPLYADEITVGLLQLLADDAKHLRKKNRAGLSVLNRMESWALVAVNGGPYQPMMDWIAAKKAEYPDLIEKSKADVRFRRHGRFAVSNTVFEVDLGDETRPVRLIRPLWKPIATLLYIGIPRFIPWSLQEPVLESWACAEGFKVLAINEDTVKPELLQEDNPRVFQDDLLAVVHALLPQLGDRFVLVDSSFGPGTFLTWELRPFLQGALIINVHLFKAPDFDETELAQKIKKRMAFLGETYGSRDYDKILPLLSDFTYPTGGAEGMEQIKAGYQKALDNASDNFWDLARLQPSWNFAKLTPIFSSMQEWPLQSPPVVLAASDQAPLVVVGEAMQRLQQIMPGSQLEFIPSSKWSWHLEGEGVATVISELLSSLLPVGVADHSSLQDITDEFPVLHTLGVSSNFPSRTLLMAFVSSVVATLLLSVSDLTGTGHLTLYSVRYTMTLHPSDYVMFAVLGVAGGLVGALFNALNIRWCAFKAKPAFKRWLGPVQEASVLAFVTLVSSWPLSLTRYLMAPTIHALFDTCSDEPGETVRSRLQAEFGLCTEDGYSNSSGNGLLTSLGLAAALRFCQMVFTIGSACPAGLFVPSLFVGACLGRCLALGLKALNAGTRLFPNKVDPGVYSMVGAASVLGGVSRMTISLVVIMLELTGGLDYVVPFMISVLLAKAVGDSLNEGIYDLQIVLKGYPFLHEELDVTFTERCCDIMETGLVKLDVKLRPRFLDIRVMVRAFTFRGFPVVDGDRFVGYIRRSALEDWLSRMELVRGQNEVVALEDLASVIDSTVMRMVPDAPLTQAHQVFKQLGCQRIFIVGSVPGGQQDLLRGILTKKSFLKFLQDGTVGCMPDVLQYSTLERNGNLRFAYEGPQQESTASHIRVGEIFSVLSAAAEAGEESRPDDCASHASQGASASDAEAQERTSHRSPNASQSCVVSMGCASSSPVVEAASKPAATTSTSLASNPGDDGYPEYWYHNKTADQTPGFDDMFYAPDSEHHCFQEMFEESYVAKATQDRPCPKGTCGKTPGGCPCNQPGADPGLPVSFNVQRVIRVESSELWERYQNKKKAIMASRPGGVEEFDPPVKTMNKASEYTGTFAPVDGSINEVYAFHGTQVRYALAIAENAFRIDLAGSSTGTLYGRGAYLGESISKADEYAKDEPGGFYDGVFAVLVCRVVMGKLNCTKSDAKAAEKVSAGQFDSTCGTRVFRELVIYDADQCYPEYLVLYKRKYAKDPEEETTKPRKRRFFMQVPLHWRNVATDLSAGFREEVDLKGPATAWMQCLVNQAQLVPARTILQATRLEDSTIWERYVQFKAALRSRIDDRSGDPLRLTLVEKDLRALMKRPCKFFKTPRGCKSGDKCRFSHNEFGLDLDDLGLAAGRRLPVDELDRRLHEGFLWYACTRSELSQGHVKKDATLPGTRFYESLQTALKQTKAEDGMKVAVLCRVMCGLPGVDVADDNTDFMIIETDANGRREVLVKDGSAVYPEYHLCLSYSDEEEVEKMIESMDRSPKGKDGDEPRLAVDDPTEEPGEKGMLCCAVAE</sequence>
<dbReference type="SMART" id="SM00248">
    <property type="entry name" value="ANK"/>
    <property type="match status" value="1"/>
</dbReference>
<dbReference type="InterPro" id="IPR036770">
    <property type="entry name" value="Ankyrin_rpt-contain_sf"/>
</dbReference>
<dbReference type="Gene3D" id="1.20.140.30">
    <property type="entry name" value="MOB kinase activator"/>
    <property type="match status" value="1"/>
</dbReference>
<keyword evidence="10" id="KW-0868">Chloride</keyword>
<feature type="transmembrane region" description="Helical" evidence="14">
    <location>
        <begin position="1686"/>
        <end position="1708"/>
    </location>
</feature>
<dbReference type="PROSITE" id="PS50297">
    <property type="entry name" value="ANK_REP_REGION"/>
    <property type="match status" value="1"/>
</dbReference>
<keyword evidence="4 12" id="KW-0479">Metal-binding</keyword>
<evidence type="ECO:0000256" key="2">
    <source>
        <dbReference type="ARBA" id="ARBA00022448"/>
    </source>
</evidence>
<feature type="domain" description="C3H1-type" evidence="15">
    <location>
        <begin position="2567"/>
        <end position="2595"/>
    </location>
</feature>
<evidence type="ECO:0000256" key="1">
    <source>
        <dbReference type="ARBA" id="ARBA00004141"/>
    </source>
</evidence>
<evidence type="ECO:0000256" key="4">
    <source>
        <dbReference type="ARBA" id="ARBA00022723"/>
    </source>
</evidence>
<dbReference type="Pfam" id="PF00644">
    <property type="entry name" value="PARP"/>
    <property type="match status" value="1"/>
</dbReference>
<protein>
    <submittedName>
        <fullName evidence="17">MOB kinase activator-like 1-like A</fullName>
    </submittedName>
</protein>
<dbReference type="PROSITE" id="PS51059">
    <property type="entry name" value="PARP_CATALYTIC"/>
    <property type="match status" value="1"/>
</dbReference>
<dbReference type="GO" id="GO:0005794">
    <property type="term" value="C:Golgi apparatus"/>
    <property type="evidence" value="ECO:0007669"/>
    <property type="project" value="TreeGrafter"/>
</dbReference>
<evidence type="ECO:0000313" key="18">
    <source>
        <dbReference type="Proteomes" id="UP000186817"/>
    </source>
</evidence>
<dbReference type="GO" id="GO:0008270">
    <property type="term" value="F:zinc ion binding"/>
    <property type="evidence" value="ECO:0007669"/>
    <property type="project" value="UniProtKB-KW"/>
</dbReference>
<dbReference type="Pfam" id="PF03637">
    <property type="entry name" value="Mob1_phocein"/>
    <property type="match status" value="1"/>
</dbReference>
<accession>A0A1Q9CLA0</accession>
<dbReference type="PANTHER" id="PTHR45711:SF6">
    <property type="entry name" value="CHLORIDE CHANNEL PROTEIN"/>
    <property type="match status" value="1"/>
</dbReference>
<dbReference type="GO" id="GO:0005769">
    <property type="term" value="C:early endosome"/>
    <property type="evidence" value="ECO:0007669"/>
    <property type="project" value="TreeGrafter"/>
</dbReference>
<dbReference type="InterPro" id="IPR046342">
    <property type="entry name" value="CBS_dom_sf"/>
</dbReference>
<evidence type="ECO:0000256" key="11">
    <source>
        <dbReference type="PROSITE-ProRule" id="PRU00023"/>
    </source>
</evidence>
<gene>
    <name evidence="17" type="primary">mobA</name>
    <name evidence="17" type="ORF">AK812_SmicGene35527</name>
</gene>
<keyword evidence="5 12" id="KW-0863">Zinc-finger</keyword>
<dbReference type="InterPro" id="IPR014743">
    <property type="entry name" value="Cl-channel_core"/>
</dbReference>
<dbReference type="SUPFAM" id="SSF56399">
    <property type="entry name" value="ADP-ribosylation"/>
    <property type="match status" value="1"/>
</dbReference>
<dbReference type="GO" id="GO:0003950">
    <property type="term" value="F:NAD+ poly-ADP-ribosyltransferase activity"/>
    <property type="evidence" value="ECO:0007669"/>
    <property type="project" value="InterPro"/>
</dbReference>
<keyword evidence="17" id="KW-0808">Transferase</keyword>
<feature type="region of interest" description="Disordered" evidence="13">
    <location>
        <begin position="2729"/>
        <end position="2761"/>
    </location>
</feature>
<organism evidence="17 18">
    <name type="scientific">Symbiodinium microadriaticum</name>
    <name type="common">Dinoflagellate</name>
    <name type="synonym">Zooxanthella microadriatica</name>
    <dbReference type="NCBI Taxonomy" id="2951"/>
    <lineage>
        <taxon>Eukaryota</taxon>
        <taxon>Sar</taxon>
        <taxon>Alveolata</taxon>
        <taxon>Dinophyceae</taxon>
        <taxon>Suessiales</taxon>
        <taxon>Symbiodiniaceae</taxon>
        <taxon>Symbiodinium</taxon>
    </lineage>
</organism>
<keyword evidence="8" id="KW-0406">Ion transport</keyword>
<evidence type="ECO:0000256" key="5">
    <source>
        <dbReference type="ARBA" id="ARBA00022771"/>
    </source>
</evidence>
<dbReference type="InterPro" id="IPR002110">
    <property type="entry name" value="Ankyrin_rpt"/>
</dbReference>
<dbReference type="Proteomes" id="UP000186817">
    <property type="component" value="Unassembled WGS sequence"/>
</dbReference>
<dbReference type="Gene3D" id="1.25.40.20">
    <property type="entry name" value="Ankyrin repeat-containing domain"/>
    <property type="match status" value="1"/>
</dbReference>